<evidence type="ECO:0000313" key="3">
    <source>
        <dbReference type="Proteomes" id="UP000499080"/>
    </source>
</evidence>
<proteinExistence type="predicted"/>
<dbReference type="EMBL" id="BGPR01000934">
    <property type="protein sequence ID" value="GBM40570.1"/>
    <property type="molecule type" value="Genomic_DNA"/>
</dbReference>
<dbReference type="Proteomes" id="UP000499080">
    <property type="component" value="Unassembled WGS sequence"/>
</dbReference>
<comment type="caution">
    <text evidence="2">The sequence shown here is derived from an EMBL/GenBank/DDBJ whole genome shotgun (WGS) entry which is preliminary data.</text>
</comment>
<dbReference type="AlphaFoldDB" id="A0A4Y2FGB0"/>
<evidence type="ECO:0000313" key="2">
    <source>
        <dbReference type="EMBL" id="GBM40570.1"/>
    </source>
</evidence>
<keyword evidence="3" id="KW-1185">Reference proteome</keyword>
<organism evidence="2 3">
    <name type="scientific">Araneus ventricosus</name>
    <name type="common">Orbweaver spider</name>
    <name type="synonym">Epeira ventricosa</name>
    <dbReference type="NCBI Taxonomy" id="182803"/>
    <lineage>
        <taxon>Eukaryota</taxon>
        <taxon>Metazoa</taxon>
        <taxon>Ecdysozoa</taxon>
        <taxon>Arthropoda</taxon>
        <taxon>Chelicerata</taxon>
        <taxon>Arachnida</taxon>
        <taxon>Araneae</taxon>
        <taxon>Araneomorphae</taxon>
        <taxon>Entelegynae</taxon>
        <taxon>Araneoidea</taxon>
        <taxon>Araneidae</taxon>
        <taxon>Araneus</taxon>
    </lineage>
</organism>
<accession>A0A4Y2FGB0</accession>
<feature type="region of interest" description="Disordered" evidence="1">
    <location>
        <begin position="37"/>
        <end position="68"/>
    </location>
</feature>
<protein>
    <submittedName>
        <fullName evidence="2">Uncharacterized protein</fullName>
    </submittedName>
</protein>
<name>A0A4Y2FGB0_ARAVE</name>
<gene>
    <name evidence="2" type="ORF">AVEN_240313_1</name>
</gene>
<reference evidence="2 3" key="1">
    <citation type="journal article" date="2019" name="Sci. Rep.">
        <title>Orb-weaving spider Araneus ventricosus genome elucidates the spidroin gene catalogue.</title>
        <authorList>
            <person name="Kono N."/>
            <person name="Nakamura H."/>
            <person name="Ohtoshi R."/>
            <person name="Moran D.A.P."/>
            <person name="Shinohara A."/>
            <person name="Yoshida Y."/>
            <person name="Fujiwara M."/>
            <person name="Mori M."/>
            <person name="Tomita M."/>
            <person name="Arakawa K."/>
        </authorList>
    </citation>
    <scope>NUCLEOTIDE SEQUENCE [LARGE SCALE GENOMIC DNA]</scope>
</reference>
<sequence length="105" mass="11805">MVAVAIETGYRAGNPFRVGRSSFKFVKLAHLAPNRKERTTAAKPKRRTTTTLYPPQTGTKNKIKPRLPSDSIYSKGIFPNITSCYSNRHQPDNLTEFSSWTDSSD</sequence>
<evidence type="ECO:0000256" key="1">
    <source>
        <dbReference type="SAM" id="MobiDB-lite"/>
    </source>
</evidence>